<keyword evidence="4" id="KW-0931">ER-Golgi transport</keyword>
<comment type="function">
    <text evidence="4">Required for vesicle-mediated transport. Catalyzes the fusion of transport vesicles within the Golgi cisternae. Is also required for transport from the endoplasmic reticulum to the Golgi stack. Seems to function as a fusion protein required for the delivery of cargo proteins to all compartments of the Golgi stack independent of vesicle origin.</text>
</comment>
<keyword evidence="4" id="KW-0653">Protein transport</keyword>
<evidence type="ECO:0000256" key="4">
    <source>
        <dbReference type="RuleBase" id="RU367045"/>
    </source>
</evidence>
<dbReference type="GO" id="GO:0006891">
    <property type="term" value="P:intra-Golgi vesicle-mediated transport"/>
    <property type="evidence" value="ECO:0007669"/>
    <property type="project" value="TreeGrafter"/>
</dbReference>
<protein>
    <recommendedName>
        <fullName evidence="4">Vesicle-fusing ATPase</fullName>
        <ecNumber evidence="4">3.6.4.6</ecNumber>
    </recommendedName>
</protein>
<evidence type="ECO:0000259" key="5">
    <source>
        <dbReference type="Pfam" id="PF17862"/>
    </source>
</evidence>
<dbReference type="InterPro" id="IPR039812">
    <property type="entry name" value="Vesicle-fus_ATPase"/>
</dbReference>
<comment type="catalytic activity">
    <reaction evidence="4">
        <text>ATP + H2O = ADP + phosphate + H(+)</text>
        <dbReference type="Rhea" id="RHEA:13065"/>
        <dbReference type="ChEBI" id="CHEBI:15377"/>
        <dbReference type="ChEBI" id="CHEBI:15378"/>
        <dbReference type="ChEBI" id="CHEBI:30616"/>
        <dbReference type="ChEBI" id="CHEBI:43474"/>
        <dbReference type="ChEBI" id="CHEBI:456216"/>
        <dbReference type="EC" id="3.6.4.6"/>
    </reaction>
</comment>
<organism evidence="6 7">
    <name type="scientific">Wuchereria bancrofti</name>
    <dbReference type="NCBI Taxonomy" id="6293"/>
    <lineage>
        <taxon>Eukaryota</taxon>
        <taxon>Metazoa</taxon>
        <taxon>Ecdysozoa</taxon>
        <taxon>Nematoda</taxon>
        <taxon>Chromadorea</taxon>
        <taxon>Rhabditida</taxon>
        <taxon>Spirurina</taxon>
        <taxon>Spiruromorpha</taxon>
        <taxon>Filarioidea</taxon>
        <taxon>Onchocercidae</taxon>
        <taxon>Wuchereria</taxon>
    </lineage>
</organism>
<evidence type="ECO:0000313" key="7">
    <source>
        <dbReference type="Proteomes" id="UP000004810"/>
    </source>
</evidence>
<dbReference type="AlphaFoldDB" id="J9EZ04"/>
<dbReference type="Pfam" id="PF17862">
    <property type="entry name" value="AAA_lid_3"/>
    <property type="match status" value="1"/>
</dbReference>
<keyword evidence="3 4" id="KW-0067">ATP-binding</keyword>
<dbReference type="InterPro" id="IPR041569">
    <property type="entry name" value="AAA_lid_3"/>
</dbReference>
<comment type="caution">
    <text evidence="6">The sequence shown here is derived from an EMBL/GenBank/DDBJ whole genome shotgun (WGS) entry which is preliminary data.</text>
</comment>
<gene>
    <name evidence="6" type="ORF">WUBG_08723</name>
</gene>
<dbReference type="GO" id="GO:0005795">
    <property type="term" value="C:Golgi stack"/>
    <property type="evidence" value="ECO:0007669"/>
    <property type="project" value="TreeGrafter"/>
</dbReference>
<dbReference type="PANTHER" id="PTHR23078:SF3">
    <property type="entry name" value="VESICLE-FUSING ATPASE"/>
    <property type="match status" value="1"/>
</dbReference>
<keyword evidence="4" id="KW-0378">Hydrolase</keyword>
<evidence type="ECO:0000313" key="6">
    <source>
        <dbReference type="EMBL" id="EJW80369.1"/>
    </source>
</evidence>
<sequence length="81" mass="9196">MGILSKTTRESFTIKIKRKEIYRHSREYDKLDPNVDLIELAKKTKNFSGAELEGLVRAAQSSAMNRLVKVAGFLNSLLHFA</sequence>
<dbReference type="Proteomes" id="UP000004810">
    <property type="component" value="Unassembled WGS sequence"/>
</dbReference>
<dbReference type="Gene3D" id="1.10.8.60">
    <property type="match status" value="1"/>
</dbReference>
<comment type="similarity">
    <text evidence="1 4">Belongs to the AAA ATPase family.</text>
</comment>
<dbReference type="PANTHER" id="PTHR23078">
    <property type="entry name" value="VESICULAR-FUSION PROTEIN NSF"/>
    <property type="match status" value="1"/>
</dbReference>
<dbReference type="GO" id="GO:0046872">
    <property type="term" value="F:metal ion binding"/>
    <property type="evidence" value="ECO:0007669"/>
    <property type="project" value="UniProtKB-UniRule"/>
</dbReference>
<proteinExistence type="inferred from homology"/>
<dbReference type="GO" id="GO:0043001">
    <property type="term" value="P:Golgi to plasma membrane protein transport"/>
    <property type="evidence" value="ECO:0007669"/>
    <property type="project" value="TreeGrafter"/>
</dbReference>
<dbReference type="EC" id="3.6.4.6" evidence="4"/>
<keyword evidence="4" id="KW-0479">Metal-binding</keyword>
<keyword evidence="2 4" id="KW-0547">Nucleotide-binding</keyword>
<reference evidence="7" key="1">
    <citation type="submission" date="2012-08" db="EMBL/GenBank/DDBJ databases">
        <title>The Genome Sequence of Wuchereria bancrofti.</title>
        <authorList>
            <person name="Nutman T.B."/>
            <person name="Fink D.L."/>
            <person name="Russ C."/>
            <person name="Young S."/>
            <person name="Zeng Q."/>
            <person name="Koehrsen M."/>
            <person name="Alvarado L."/>
            <person name="Berlin A."/>
            <person name="Chapman S.B."/>
            <person name="Chen Z."/>
            <person name="Freedman E."/>
            <person name="Gellesch M."/>
            <person name="Goldberg J."/>
            <person name="Griggs A."/>
            <person name="Gujja S."/>
            <person name="Heilman E.R."/>
            <person name="Heiman D."/>
            <person name="Hepburn T."/>
            <person name="Howarth C."/>
            <person name="Jen D."/>
            <person name="Larson L."/>
            <person name="Lewis B."/>
            <person name="Mehta T."/>
            <person name="Park D."/>
            <person name="Pearson M."/>
            <person name="Roberts A."/>
            <person name="Saif S."/>
            <person name="Shea T."/>
            <person name="Shenoy N."/>
            <person name="Sisk P."/>
            <person name="Stolte C."/>
            <person name="Sykes S."/>
            <person name="Walk T."/>
            <person name="White J."/>
            <person name="Yandava C."/>
            <person name="Haas B."/>
            <person name="Henn M.R."/>
            <person name="Nusbaum C."/>
            <person name="Birren B."/>
        </authorList>
    </citation>
    <scope>NUCLEOTIDE SEQUENCE [LARGE SCALE GENOMIC DNA]</scope>
    <source>
        <strain evidence="7">NA</strain>
    </source>
</reference>
<accession>J9EZ04</accession>
<keyword evidence="4" id="KW-0460">Magnesium</keyword>
<evidence type="ECO:0000256" key="3">
    <source>
        <dbReference type="ARBA" id="ARBA00022840"/>
    </source>
</evidence>
<keyword evidence="4" id="KW-0813">Transport</keyword>
<keyword evidence="4" id="KW-0963">Cytoplasm</keyword>
<dbReference type="GO" id="GO:0016887">
    <property type="term" value="F:ATP hydrolysis activity"/>
    <property type="evidence" value="ECO:0007669"/>
    <property type="project" value="InterPro"/>
</dbReference>
<dbReference type="GO" id="GO:0035494">
    <property type="term" value="P:SNARE complex disassembly"/>
    <property type="evidence" value="ECO:0007669"/>
    <property type="project" value="InterPro"/>
</dbReference>
<dbReference type="EMBL" id="ADBV01004575">
    <property type="protein sequence ID" value="EJW80369.1"/>
    <property type="molecule type" value="Genomic_DNA"/>
</dbReference>
<comment type="cofactor">
    <cofactor evidence="4">
        <name>Mg(2+)</name>
        <dbReference type="ChEBI" id="CHEBI:18420"/>
    </cofactor>
    <text evidence="4">Binds 1 Mg(2+) ion per subunit.</text>
</comment>
<comment type="subcellular location">
    <subcellularLocation>
        <location evidence="4">Cytoplasm</location>
    </subcellularLocation>
</comment>
<dbReference type="GO" id="GO:0005524">
    <property type="term" value="F:ATP binding"/>
    <property type="evidence" value="ECO:0007669"/>
    <property type="project" value="UniProtKB-UniRule"/>
</dbReference>
<evidence type="ECO:0000256" key="1">
    <source>
        <dbReference type="ARBA" id="ARBA00006914"/>
    </source>
</evidence>
<evidence type="ECO:0000256" key="2">
    <source>
        <dbReference type="ARBA" id="ARBA00022741"/>
    </source>
</evidence>
<feature type="domain" description="AAA ATPase AAA+ lid" evidence="5">
    <location>
        <begin position="34"/>
        <end position="69"/>
    </location>
</feature>
<name>J9EZ04_WUCBA</name>